<name>A0ACA9KJS1_9GLOM</name>
<feature type="non-terminal residue" evidence="1">
    <location>
        <position position="207"/>
    </location>
</feature>
<organism evidence="1 2">
    <name type="scientific">Acaulospora colombiana</name>
    <dbReference type="NCBI Taxonomy" id="27376"/>
    <lineage>
        <taxon>Eukaryota</taxon>
        <taxon>Fungi</taxon>
        <taxon>Fungi incertae sedis</taxon>
        <taxon>Mucoromycota</taxon>
        <taxon>Glomeromycotina</taxon>
        <taxon>Glomeromycetes</taxon>
        <taxon>Diversisporales</taxon>
        <taxon>Acaulosporaceae</taxon>
        <taxon>Acaulospora</taxon>
    </lineage>
</organism>
<evidence type="ECO:0000313" key="2">
    <source>
        <dbReference type="Proteomes" id="UP000789525"/>
    </source>
</evidence>
<proteinExistence type="predicted"/>
<protein>
    <submittedName>
        <fullName evidence="1">11699_t:CDS:1</fullName>
    </submittedName>
</protein>
<comment type="caution">
    <text evidence="1">The sequence shown here is derived from an EMBL/GenBank/DDBJ whole genome shotgun (WGS) entry which is preliminary data.</text>
</comment>
<dbReference type="EMBL" id="CAJVPT010002168">
    <property type="protein sequence ID" value="CAG8476705.1"/>
    <property type="molecule type" value="Genomic_DNA"/>
</dbReference>
<sequence>MSFSKRLSSFLNKHVKRSGNKVKTRDADSTIRYNGELKNIVLPTDELSLFNNDSLFVPPKEQTLTSPKKANDSIPKCPKCNGDLSSWDYKNGILSNFWCNACESKELQKNFSNWTSDDPNIDKLIQESQLNIGYNMSYLEWIPYEQIRDMKEIGKGGHATVYSATWVDGPRGQWNEEKKSWDRCGERKVAVKVFHDSANINPEFLNE</sequence>
<accession>A0ACA9KJS1</accession>
<dbReference type="Proteomes" id="UP000789525">
    <property type="component" value="Unassembled WGS sequence"/>
</dbReference>
<reference evidence="1" key="1">
    <citation type="submission" date="2021-06" db="EMBL/GenBank/DDBJ databases">
        <authorList>
            <person name="Kallberg Y."/>
            <person name="Tangrot J."/>
            <person name="Rosling A."/>
        </authorList>
    </citation>
    <scope>NUCLEOTIDE SEQUENCE</scope>
    <source>
        <strain evidence="1">CL356</strain>
    </source>
</reference>
<evidence type="ECO:0000313" key="1">
    <source>
        <dbReference type="EMBL" id="CAG8476705.1"/>
    </source>
</evidence>
<gene>
    <name evidence="1" type="ORF">ACOLOM_LOCUS1829</name>
</gene>
<keyword evidence="2" id="KW-1185">Reference proteome</keyword>